<dbReference type="GO" id="GO:0016887">
    <property type="term" value="F:ATP hydrolysis activity"/>
    <property type="evidence" value="ECO:0007669"/>
    <property type="project" value="InterPro"/>
</dbReference>
<dbReference type="EMBL" id="CP029487">
    <property type="protein sequence ID" value="QCT72895.1"/>
    <property type="molecule type" value="Genomic_DNA"/>
</dbReference>
<keyword evidence="1" id="KW-0813">Transport</keyword>
<keyword evidence="7" id="KW-1185">Reference proteome</keyword>
<evidence type="ECO:0000256" key="3">
    <source>
        <dbReference type="ARBA" id="ARBA00022840"/>
    </source>
</evidence>
<evidence type="ECO:0000313" key="7">
    <source>
        <dbReference type="Proteomes" id="UP000218387"/>
    </source>
</evidence>
<evidence type="ECO:0000256" key="4">
    <source>
        <dbReference type="ARBA" id="ARBA00022967"/>
    </source>
</evidence>
<reference evidence="6 7" key="1">
    <citation type="submission" date="2018-05" db="EMBL/GenBank/DDBJ databases">
        <title>Genome comparison of Eubacterium sp.</title>
        <authorList>
            <person name="Feng Y."/>
            <person name="Sanchez-Andrea I."/>
            <person name="Stams A.J.M."/>
            <person name="De Vos W.M."/>
        </authorList>
    </citation>
    <scope>NUCLEOTIDE SEQUENCE [LARGE SCALE GENOMIC DNA]</scope>
    <source>
        <strain evidence="6 7">YI</strain>
    </source>
</reference>
<dbReference type="InterPro" id="IPR027417">
    <property type="entry name" value="P-loop_NTPase"/>
</dbReference>
<dbReference type="InterPro" id="IPR017871">
    <property type="entry name" value="ABC_transporter-like_CS"/>
</dbReference>
<accession>A0A4P9CD94</accession>
<evidence type="ECO:0000259" key="5">
    <source>
        <dbReference type="PROSITE" id="PS50893"/>
    </source>
</evidence>
<dbReference type="CDD" id="cd03214">
    <property type="entry name" value="ABC_Iron-Siderophores_B12_Hemin"/>
    <property type="match status" value="1"/>
</dbReference>
<dbReference type="FunFam" id="3.40.50.300:FF:000134">
    <property type="entry name" value="Iron-enterobactin ABC transporter ATP-binding protein"/>
    <property type="match status" value="1"/>
</dbReference>
<evidence type="ECO:0000256" key="2">
    <source>
        <dbReference type="ARBA" id="ARBA00022741"/>
    </source>
</evidence>
<gene>
    <name evidence="6" type="ORF">CPZ25_016710</name>
</gene>
<dbReference type="PROSITE" id="PS50893">
    <property type="entry name" value="ABC_TRANSPORTER_2"/>
    <property type="match status" value="1"/>
</dbReference>
<sequence>MEDAVMLKFEGVHTGYGSKEVIKGFTAEIHKGEFVGLIGSNGTGKSTLLKCLSGLLPITGGRIVVKGRDNAGLKQRERSQMVAVVPQSFDIDYDFTVEDIVLMGRNPYLSYRDRESVEDYRIVEQAMKMTKTLGFRGRMFNELSGGEKQRVIIARAIAQEPDIILLDEPTSALDVHHQIEVMELIDQLNKNDHMTVVAVLHDINLASRYCGRLIMIQGGRVVADGPPADVVIEQNLKQLYNMKMLVRENAVFEKPEIVPIRVLEGEEARNPLHIHVICGGSGASKVIEELDDMGHRVTAGVINEGSDDWLVCKSLNLDIVEERPFTTISMEKQQENLKLMQDADIVLIADVPFGLGNVNNLEGLEKLDAEIYLHANCLHNDFTEGRLEACLNKIREKKTVVEIGDHDAFLEMLQQR</sequence>
<protein>
    <submittedName>
        <fullName evidence="6">ABC transporter ATP-binding protein</fullName>
    </submittedName>
</protein>
<keyword evidence="2" id="KW-0547">Nucleotide-binding</keyword>
<dbReference type="PROSITE" id="PS00211">
    <property type="entry name" value="ABC_TRANSPORTER_1"/>
    <property type="match status" value="1"/>
</dbReference>
<evidence type="ECO:0000256" key="1">
    <source>
        <dbReference type="ARBA" id="ARBA00022448"/>
    </source>
</evidence>
<feature type="domain" description="ABC transporter" evidence="5">
    <location>
        <begin position="7"/>
        <end position="243"/>
    </location>
</feature>
<organism evidence="6 7">
    <name type="scientific">Eubacterium maltosivorans</name>
    <dbReference type="NCBI Taxonomy" id="2041044"/>
    <lineage>
        <taxon>Bacteria</taxon>
        <taxon>Bacillati</taxon>
        <taxon>Bacillota</taxon>
        <taxon>Clostridia</taxon>
        <taxon>Eubacteriales</taxon>
        <taxon>Eubacteriaceae</taxon>
        <taxon>Eubacterium</taxon>
    </lineage>
</organism>
<dbReference type="Gene3D" id="3.40.50.300">
    <property type="entry name" value="P-loop containing nucleotide triphosphate hydrolases"/>
    <property type="match status" value="1"/>
</dbReference>
<proteinExistence type="predicted"/>
<keyword evidence="3 6" id="KW-0067">ATP-binding</keyword>
<evidence type="ECO:0000313" key="6">
    <source>
        <dbReference type="EMBL" id="QCT72895.1"/>
    </source>
</evidence>
<dbReference type="SMART" id="SM00382">
    <property type="entry name" value="AAA"/>
    <property type="match status" value="1"/>
</dbReference>
<dbReference type="PANTHER" id="PTHR42794">
    <property type="entry name" value="HEMIN IMPORT ATP-BINDING PROTEIN HMUV"/>
    <property type="match status" value="1"/>
</dbReference>
<dbReference type="KEGG" id="emt:CPZ25_016710"/>
<dbReference type="Pfam" id="PF00005">
    <property type="entry name" value="ABC_tran"/>
    <property type="match status" value="1"/>
</dbReference>
<keyword evidence="4" id="KW-1278">Translocase</keyword>
<dbReference type="PANTHER" id="PTHR42794:SF1">
    <property type="entry name" value="HEMIN IMPORT ATP-BINDING PROTEIN HMUV"/>
    <property type="match status" value="1"/>
</dbReference>
<dbReference type="SUPFAM" id="SSF52540">
    <property type="entry name" value="P-loop containing nucleoside triphosphate hydrolases"/>
    <property type="match status" value="1"/>
</dbReference>
<dbReference type="InterPro" id="IPR003439">
    <property type="entry name" value="ABC_transporter-like_ATP-bd"/>
</dbReference>
<name>A0A4P9CD94_EUBML</name>
<dbReference type="Proteomes" id="UP000218387">
    <property type="component" value="Chromosome"/>
</dbReference>
<dbReference type="GO" id="GO:0005524">
    <property type="term" value="F:ATP binding"/>
    <property type="evidence" value="ECO:0007669"/>
    <property type="project" value="UniProtKB-KW"/>
</dbReference>
<dbReference type="AlphaFoldDB" id="A0A4P9CD94"/>
<dbReference type="InterPro" id="IPR003593">
    <property type="entry name" value="AAA+_ATPase"/>
</dbReference>